<dbReference type="OrthoDB" id="2013972at2759"/>
<name>A0A9N9FN03_9GLOM</name>
<gene>
    <name evidence="1" type="ORF">RFULGI_LOCUS4414</name>
</gene>
<protein>
    <submittedName>
        <fullName evidence="1">10408_t:CDS:1</fullName>
    </submittedName>
</protein>
<keyword evidence="2" id="KW-1185">Reference proteome</keyword>
<organism evidence="1 2">
    <name type="scientific">Racocetra fulgida</name>
    <dbReference type="NCBI Taxonomy" id="60492"/>
    <lineage>
        <taxon>Eukaryota</taxon>
        <taxon>Fungi</taxon>
        <taxon>Fungi incertae sedis</taxon>
        <taxon>Mucoromycota</taxon>
        <taxon>Glomeromycotina</taxon>
        <taxon>Glomeromycetes</taxon>
        <taxon>Diversisporales</taxon>
        <taxon>Gigasporaceae</taxon>
        <taxon>Racocetra</taxon>
    </lineage>
</organism>
<sequence>MGKPFSKSISGYQETFPLTDEEKEILHTRHHLTREIFKGNFSSPVDDVLKTGWAKVLDVGCDVGTWLFELSADYPGCTYIGTYTSPYSSLETVNKPFDVEFIEADPISELLSGKIADKEIRNIGWRDDHETFKVFCKALSELSQGNSLKLLAKSNFEL</sequence>
<dbReference type="Gene3D" id="3.40.50.150">
    <property type="entry name" value="Vaccinia Virus protein VP39"/>
    <property type="match status" value="1"/>
</dbReference>
<dbReference type="SUPFAM" id="SSF53335">
    <property type="entry name" value="S-adenosyl-L-methionine-dependent methyltransferases"/>
    <property type="match status" value="1"/>
</dbReference>
<evidence type="ECO:0000313" key="1">
    <source>
        <dbReference type="EMBL" id="CAG8545558.1"/>
    </source>
</evidence>
<dbReference type="InterPro" id="IPR029063">
    <property type="entry name" value="SAM-dependent_MTases_sf"/>
</dbReference>
<accession>A0A9N9FN03</accession>
<dbReference type="EMBL" id="CAJVPZ010004396">
    <property type="protein sequence ID" value="CAG8545558.1"/>
    <property type="molecule type" value="Genomic_DNA"/>
</dbReference>
<dbReference type="Proteomes" id="UP000789396">
    <property type="component" value="Unassembled WGS sequence"/>
</dbReference>
<evidence type="ECO:0000313" key="2">
    <source>
        <dbReference type="Proteomes" id="UP000789396"/>
    </source>
</evidence>
<reference evidence="1" key="1">
    <citation type="submission" date="2021-06" db="EMBL/GenBank/DDBJ databases">
        <authorList>
            <person name="Kallberg Y."/>
            <person name="Tangrot J."/>
            <person name="Rosling A."/>
        </authorList>
    </citation>
    <scope>NUCLEOTIDE SEQUENCE</scope>
    <source>
        <strain evidence="1">IN212</strain>
    </source>
</reference>
<dbReference type="AlphaFoldDB" id="A0A9N9FN03"/>
<comment type="caution">
    <text evidence="1">The sequence shown here is derived from an EMBL/GenBank/DDBJ whole genome shotgun (WGS) entry which is preliminary data.</text>
</comment>
<proteinExistence type="predicted"/>